<reference evidence="2 3" key="1">
    <citation type="submission" date="2017-08" db="EMBL/GenBank/DDBJ databases">
        <title>Mechanisms for carbon and nitrogen cycling indicate functional differentiation within the Candidate Phyla Radiation.</title>
        <authorList>
            <person name="Danczak R.E."/>
            <person name="Johnston M.D."/>
            <person name="Kenah C."/>
            <person name="Slattery M."/>
            <person name="Wrighton K.C."/>
            <person name="Wilkins M.J."/>
        </authorList>
    </citation>
    <scope>NUCLEOTIDE SEQUENCE [LARGE SCALE GENOMIC DNA]</scope>
    <source>
        <strain evidence="2">Gr01-1014_85</strain>
    </source>
</reference>
<comment type="caution">
    <text evidence="2">The sequence shown here is derived from an EMBL/GenBank/DDBJ whole genome shotgun (WGS) entry which is preliminary data.</text>
</comment>
<organism evidence="2 3">
    <name type="scientific">Candidatus Berkelbacteria bacterium Gr01-1014_85</name>
    <dbReference type="NCBI Taxonomy" id="2017150"/>
    <lineage>
        <taxon>Bacteria</taxon>
        <taxon>Candidatus Berkelbacteria</taxon>
    </lineage>
</organism>
<sequence length="197" mass="21686">MPVKQSVARKKSLPPTQAVVPFVGLNERAWIGRDGSLTGALEITPVNFALKSQEEQTAIFLRYQNLLNALQFPVQIVVQSRPINLDEYLISLAKSAETLPNQAVRLQIADQISFLGRLIVAAKMMAKRFYIIVRVAPSRPVLNLLRGRSTTENISGDDLEARLSTLADGLTGLGLTATRLDDQALEALLYQSYNPTP</sequence>
<name>A0A554J919_9BACT</name>
<accession>A0A554J919</accession>
<dbReference type="Pfam" id="PF26593">
    <property type="entry name" value="TraC-like"/>
    <property type="match status" value="1"/>
</dbReference>
<proteinExistence type="predicted"/>
<protein>
    <recommendedName>
        <fullName evidence="1">TraC-like domain-containing protein</fullName>
    </recommendedName>
</protein>
<dbReference type="InterPro" id="IPR058596">
    <property type="entry name" value="TraC-like_dom"/>
</dbReference>
<dbReference type="Proteomes" id="UP000316253">
    <property type="component" value="Unassembled WGS sequence"/>
</dbReference>
<gene>
    <name evidence="2" type="ORF">CEO22_682</name>
</gene>
<evidence type="ECO:0000313" key="2">
    <source>
        <dbReference type="EMBL" id="TSC64856.1"/>
    </source>
</evidence>
<dbReference type="AlphaFoldDB" id="A0A554J919"/>
<dbReference type="EMBL" id="VMFD01000081">
    <property type="protein sequence ID" value="TSC64856.1"/>
    <property type="molecule type" value="Genomic_DNA"/>
</dbReference>
<evidence type="ECO:0000313" key="3">
    <source>
        <dbReference type="Proteomes" id="UP000316253"/>
    </source>
</evidence>
<evidence type="ECO:0000259" key="1">
    <source>
        <dbReference type="Pfam" id="PF26593"/>
    </source>
</evidence>
<feature type="domain" description="TraC-like" evidence="1">
    <location>
        <begin position="33"/>
        <end position="138"/>
    </location>
</feature>